<evidence type="ECO:0000313" key="2">
    <source>
        <dbReference type="EMBL" id="MBB5060454.1"/>
    </source>
</evidence>
<dbReference type="InterPro" id="IPR011971">
    <property type="entry name" value="CHP02284"/>
</dbReference>
<dbReference type="NCBIfam" id="TIGR02284">
    <property type="entry name" value="PA2169 family four-helix-bundle protein"/>
    <property type="match status" value="1"/>
</dbReference>
<organism evidence="2 3">
    <name type="scientific">Granulicella aggregans</name>
    <dbReference type="NCBI Taxonomy" id="474949"/>
    <lineage>
        <taxon>Bacteria</taxon>
        <taxon>Pseudomonadati</taxon>
        <taxon>Acidobacteriota</taxon>
        <taxon>Terriglobia</taxon>
        <taxon>Terriglobales</taxon>
        <taxon>Acidobacteriaceae</taxon>
        <taxon>Granulicella</taxon>
    </lineage>
</organism>
<gene>
    <name evidence="2" type="ORF">HDF16_005190</name>
</gene>
<dbReference type="AlphaFoldDB" id="A0A7W8E6L4"/>
<reference evidence="2 3" key="1">
    <citation type="submission" date="2020-08" db="EMBL/GenBank/DDBJ databases">
        <title>Genomic Encyclopedia of Type Strains, Phase IV (KMG-V): Genome sequencing to study the core and pangenomes of soil and plant-associated prokaryotes.</title>
        <authorList>
            <person name="Whitman W."/>
        </authorList>
    </citation>
    <scope>NUCLEOTIDE SEQUENCE [LARGE SCALE GENOMIC DNA]</scope>
    <source>
        <strain evidence="2 3">M8UP14</strain>
    </source>
</reference>
<name>A0A7W8E6L4_9BACT</name>
<protein>
    <submittedName>
        <fullName evidence="2">Uncharacterized protein (TIGR02284 family)</fullName>
    </submittedName>
</protein>
<feature type="domain" description="DUF2383" evidence="1">
    <location>
        <begin position="5"/>
        <end position="111"/>
    </location>
</feature>
<dbReference type="InterPro" id="IPR019052">
    <property type="entry name" value="DUF2383"/>
</dbReference>
<dbReference type="Pfam" id="PF09537">
    <property type="entry name" value="DUF2383"/>
    <property type="match status" value="1"/>
</dbReference>
<dbReference type="InterPro" id="IPR012347">
    <property type="entry name" value="Ferritin-like"/>
</dbReference>
<dbReference type="Proteomes" id="UP000540989">
    <property type="component" value="Unassembled WGS sequence"/>
</dbReference>
<sequence length="144" mass="15498">MAVEVSSSIKTVIEVLHDGHQGFAKIGEHLEDPSAKAFFLKEAETRQTFEHELKTAAGLSGEDVGGTTAGTVHRVWGDVKAHLGGGDHTLLDTAEQGEDAAKKAYKEALEDSDVTIAVREVLVKQQFHIVASHDKVKALRDSKA</sequence>
<dbReference type="Gene3D" id="1.20.1260.10">
    <property type="match status" value="1"/>
</dbReference>
<accession>A0A7W8E6L4</accession>
<evidence type="ECO:0000313" key="3">
    <source>
        <dbReference type="Proteomes" id="UP000540989"/>
    </source>
</evidence>
<proteinExistence type="predicted"/>
<dbReference type="EMBL" id="JACHIP010000014">
    <property type="protein sequence ID" value="MBB5060454.1"/>
    <property type="molecule type" value="Genomic_DNA"/>
</dbReference>
<dbReference type="RefSeq" id="WP_184222773.1">
    <property type="nucleotide sequence ID" value="NZ_JACHIP010000014.1"/>
</dbReference>
<keyword evidence="3" id="KW-1185">Reference proteome</keyword>
<evidence type="ECO:0000259" key="1">
    <source>
        <dbReference type="Pfam" id="PF09537"/>
    </source>
</evidence>
<comment type="caution">
    <text evidence="2">The sequence shown here is derived from an EMBL/GenBank/DDBJ whole genome shotgun (WGS) entry which is preliminary data.</text>
</comment>